<protein>
    <recommendedName>
        <fullName evidence="3">HEAT repeat domain-containing protein</fullName>
    </recommendedName>
</protein>
<accession>A0AAW9Q9H3</accession>
<dbReference type="Proteomes" id="UP001333818">
    <property type="component" value="Unassembled WGS sequence"/>
</dbReference>
<gene>
    <name evidence="1" type="ORF">V2H45_20535</name>
</gene>
<evidence type="ECO:0000313" key="2">
    <source>
        <dbReference type="Proteomes" id="UP001333818"/>
    </source>
</evidence>
<dbReference type="RefSeq" id="WP_330485572.1">
    <property type="nucleotide sequence ID" value="NZ_JAZBJZ010000114.1"/>
</dbReference>
<dbReference type="AlphaFoldDB" id="A0AAW9Q9H3"/>
<sequence length="428" mass="49747">MSDIKNQVKESLRKGTGRALLLVRENQDIDFSDLIFDACINCQAYDPQCQENRAEYLYRIIVSTKQSQILENKLVGELLNESIEDWDLCQLFSLCKIFALKGNVDARQNLYRRFDPTNCSREIHATDLIDLDGLEALAFIAEARGKCLQSDSSIWEDDHLITYTNESLSGTQALSFLQEKAINNNFIQAYLVAVNANQERLKERKSKDWSYDAFNQEIQAGHLSRFSAWHARLKQDDILKIAEDFLNEKDENIQQRYLKLFAGTKFPFEFDKLTKFVESNDESIRAHALKSLSFFKDSRIRQIALNNIESRVCLRESFEILSNNFEESDLDLIEKILLEINDDDEFHYLEFGTYEILENDRNIEICKTDKLINLFKLIYSKEQCSFCREGTIELMIKYQLLPKEIAEEAIFDSNSDIGELVRNMALQA</sequence>
<dbReference type="EMBL" id="JAZBJZ010000114">
    <property type="protein sequence ID" value="MEE3719136.1"/>
    <property type="molecule type" value="Genomic_DNA"/>
</dbReference>
<keyword evidence="2" id="KW-1185">Reference proteome</keyword>
<reference evidence="1" key="1">
    <citation type="submission" date="2024-01" db="EMBL/GenBank/DDBJ databases">
        <title>Bank of Algae and Cyanobacteria of the Azores (BACA) strain genomes.</title>
        <authorList>
            <person name="Luz R."/>
            <person name="Cordeiro R."/>
            <person name="Fonseca A."/>
            <person name="Goncalves V."/>
        </authorList>
    </citation>
    <scope>NUCLEOTIDE SEQUENCE</scope>
    <source>
        <strain evidence="1">BACA0141</strain>
    </source>
</reference>
<comment type="caution">
    <text evidence="1">The sequence shown here is derived from an EMBL/GenBank/DDBJ whole genome shotgun (WGS) entry which is preliminary data.</text>
</comment>
<proteinExistence type="predicted"/>
<evidence type="ECO:0000313" key="1">
    <source>
        <dbReference type="EMBL" id="MEE3719136.1"/>
    </source>
</evidence>
<evidence type="ECO:0008006" key="3">
    <source>
        <dbReference type="Google" id="ProtNLM"/>
    </source>
</evidence>
<organism evidence="1 2">
    <name type="scientific">Tumidithrix elongata BACA0141</name>
    <dbReference type="NCBI Taxonomy" id="2716417"/>
    <lineage>
        <taxon>Bacteria</taxon>
        <taxon>Bacillati</taxon>
        <taxon>Cyanobacteriota</taxon>
        <taxon>Cyanophyceae</taxon>
        <taxon>Pseudanabaenales</taxon>
        <taxon>Pseudanabaenaceae</taxon>
        <taxon>Tumidithrix</taxon>
        <taxon>Tumidithrix elongata</taxon>
    </lineage>
</organism>
<name>A0AAW9Q9H3_9CYAN</name>